<proteinExistence type="inferred from homology"/>
<dbReference type="InterPro" id="IPR003791">
    <property type="entry name" value="UPF0178"/>
</dbReference>
<evidence type="ECO:0000313" key="3">
    <source>
        <dbReference type="EMBL" id="KEZ51740.1"/>
    </source>
</evidence>
<accession>A0A084GWM8</accession>
<sequence length="158" mass="17372">MVKDGEKKMQIIVDADACPVKQEIADLAALHGVRVLFVASYNHQSSTTYGCDWVYVDTGKEAADLYIVNHTSRHDTVVTQDIGLAGLLLKKGVTVITPRGIELTEDSIETALQFRYLSAKERRSGNHTKGPKKFTGADREHFVLTLQKILSKDAGIGD</sequence>
<gene>
    <name evidence="3" type="ORF">GS18_0211510</name>
</gene>
<dbReference type="PANTHER" id="PTHR35146">
    <property type="entry name" value="UPF0178 PROTEIN YAII"/>
    <property type="match status" value="1"/>
</dbReference>
<evidence type="ECO:0000256" key="1">
    <source>
        <dbReference type="ARBA" id="ARBA00008522"/>
    </source>
</evidence>
<dbReference type="STRING" id="246786.GS18_0211510"/>
<dbReference type="HAMAP" id="MF_00489">
    <property type="entry name" value="UPF0178"/>
    <property type="match status" value="1"/>
</dbReference>
<name>A0A084GWM8_METID</name>
<reference evidence="3 4" key="1">
    <citation type="journal article" date="2005" name="Int. J. Syst. Evol. Microbiol.">
        <title>Bacillus cibi sp. nov., isolated from jeotgal, a traditional Korean fermented seafood.</title>
        <authorList>
            <person name="Yoon J.H."/>
            <person name="Lee C.H."/>
            <person name="Oh T.K."/>
        </authorList>
    </citation>
    <scope>NUCLEOTIDE SEQUENCE [LARGE SCALE GENOMIC DNA]</scope>
    <source>
        <strain evidence="3 4">DSM 16189</strain>
    </source>
</reference>
<evidence type="ECO:0000313" key="4">
    <source>
        <dbReference type="Proteomes" id="UP000028549"/>
    </source>
</evidence>
<protein>
    <recommendedName>
        <fullName evidence="2">UPF0178 protein GS18_0211510</fullName>
    </recommendedName>
</protein>
<dbReference type="EMBL" id="JNVC02000005">
    <property type="protein sequence ID" value="KEZ51740.1"/>
    <property type="molecule type" value="Genomic_DNA"/>
</dbReference>
<dbReference type="Proteomes" id="UP000028549">
    <property type="component" value="Unassembled WGS sequence"/>
</dbReference>
<organism evidence="3 4">
    <name type="scientific">Metabacillus indicus</name>
    <name type="common">Bacillus indicus</name>
    <dbReference type="NCBI Taxonomy" id="246786"/>
    <lineage>
        <taxon>Bacteria</taxon>
        <taxon>Bacillati</taxon>
        <taxon>Bacillota</taxon>
        <taxon>Bacilli</taxon>
        <taxon>Bacillales</taxon>
        <taxon>Bacillaceae</taxon>
        <taxon>Metabacillus</taxon>
    </lineage>
</organism>
<comment type="caution">
    <text evidence="3">The sequence shown here is derived from an EMBL/GenBank/DDBJ whole genome shotgun (WGS) entry which is preliminary data.</text>
</comment>
<dbReference type="AlphaFoldDB" id="A0A084GWM8"/>
<dbReference type="NCBIfam" id="NF001095">
    <property type="entry name" value="PRK00124.1"/>
    <property type="match status" value="1"/>
</dbReference>
<dbReference type="PANTHER" id="PTHR35146:SF1">
    <property type="entry name" value="UPF0178 PROTEIN YAII"/>
    <property type="match status" value="1"/>
</dbReference>
<dbReference type="CDD" id="cd18720">
    <property type="entry name" value="PIN_YqxD-like"/>
    <property type="match status" value="1"/>
</dbReference>
<evidence type="ECO:0000256" key="2">
    <source>
        <dbReference type="HAMAP-Rule" id="MF_00489"/>
    </source>
</evidence>
<comment type="similarity">
    <text evidence="1 2">Belongs to the UPF0178 family.</text>
</comment>
<keyword evidence="4" id="KW-1185">Reference proteome</keyword>
<dbReference type="Pfam" id="PF02639">
    <property type="entry name" value="DUF188"/>
    <property type="match status" value="1"/>
</dbReference>